<keyword evidence="3" id="KW-1185">Reference proteome</keyword>
<name>A0AAD5TX79_9FUNG</name>
<dbReference type="Proteomes" id="UP001211065">
    <property type="component" value="Unassembled WGS sequence"/>
</dbReference>
<dbReference type="GO" id="GO:0000795">
    <property type="term" value="C:synaptonemal complex"/>
    <property type="evidence" value="ECO:0007669"/>
    <property type="project" value="InterPro"/>
</dbReference>
<proteinExistence type="predicted"/>
<gene>
    <name evidence="2" type="ORF">HK099_007193</name>
</gene>
<dbReference type="AlphaFoldDB" id="A0AAD5TX79"/>
<dbReference type="EMBL" id="JADGJW010000678">
    <property type="protein sequence ID" value="KAJ3213768.1"/>
    <property type="molecule type" value="Genomic_DNA"/>
</dbReference>
<protein>
    <submittedName>
        <fullName evidence="2">Uncharacterized protein</fullName>
    </submittedName>
</protein>
<evidence type="ECO:0000313" key="2">
    <source>
        <dbReference type="EMBL" id="KAJ3213768.1"/>
    </source>
</evidence>
<sequence length="246" mass="28421">MAEIELRCNNVQCRNALPNSGRACIYKNLDEKCNEVSRRLESVIREANQEINGMKEKYNAIQKEQELEKKKTFELKEQYNEKGRQFQKLQLLYDKLKRKTLLQQSSSMNLPPETPKAVHHPQLSNHQIQNIGNLHSARSQPISLSQGVPKFHQASQQLRSFNRFQHLQPETNNSTFANQNQLIFPARQPTPQNNISNSKNLTNSQHQFFQPLTFNSETVTSRRKSDESFLTDTVGLVKPNFVGIKC</sequence>
<accession>A0AAD5TX79</accession>
<dbReference type="InterPro" id="IPR042448">
    <property type="entry name" value="CCNB1IP1"/>
</dbReference>
<dbReference type="PANTHER" id="PTHR14305">
    <property type="entry name" value="E3 UBIQUITIN-PROTEIN LIGASE CCNB1IP1"/>
    <property type="match status" value="1"/>
</dbReference>
<evidence type="ECO:0000313" key="3">
    <source>
        <dbReference type="Proteomes" id="UP001211065"/>
    </source>
</evidence>
<feature type="coiled-coil region" evidence="1">
    <location>
        <begin position="26"/>
        <end position="99"/>
    </location>
</feature>
<dbReference type="GO" id="GO:0061630">
    <property type="term" value="F:ubiquitin protein ligase activity"/>
    <property type="evidence" value="ECO:0007669"/>
    <property type="project" value="InterPro"/>
</dbReference>
<organism evidence="2 3">
    <name type="scientific">Clydaea vesicula</name>
    <dbReference type="NCBI Taxonomy" id="447962"/>
    <lineage>
        <taxon>Eukaryota</taxon>
        <taxon>Fungi</taxon>
        <taxon>Fungi incertae sedis</taxon>
        <taxon>Chytridiomycota</taxon>
        <taxon>Chytridiomycota incertae sedis</taxon>
        <taxon>Chytridiomycetes</taxon>
        <taxon>Lobulomycetales</taxon>
        <taxon>Lobulomycetaceae</taxon>
        <taxon>Clydaea</taxon>
    </lineage>
</organism>
<dbReference type="GO" id="GO:0007131">
    <property type="term" value="P:reciprocal meiotic recombination"/>
    <property type="evidence" value="ECO:0007669"/>
    <property type="project" value="InterPro"/>
</dbReference>
<dbReference type="PANTHER" id="PTHR14305:SF0">
    <property type="entry name" value="E3 UBIQUITIN-PROTEIN LIGASE CCNB1IP1"/>
    <property type="match status" value="1"/>
</dbReference>
<comment type="caution">
    <text evidence="2">The sequence shown here is derived from an EMBL/GenBank/DDBJ whole genome shotgun (WGS) entry which is preliminary data.</text>
</comment>
<keyword evidence="1" id="KW-0175">Coiled coil</keyword>
<evidence type="ECO:0000256" key="1">
    <source>
        <dbReference type="SAM" id="Coils"/>
    </source>
</evidence>
<reference evidence="2" key="1">
    <citation type="submission" date="2020-05" db="EMBL/GenBank/DDBJ databases">
        <title>Phylogenomic resolution of chytrid fungi.</title>
        <authorList>
            <person name="Stajich J.E."/>
            <person name="Amses K."/>
            <person name="Simmons R."/>
            <person name="Seto K."/>
            <person name="Myers J."/>
            <person name="Bonds A."/>
            <person name="Quandt C.A."/>
            <person name="Barry K."/>
            <person name="Liu P."/>
            <person name="Grigoriev I."/>
            <person name="Longcore J.E."/>
            <person name="James T.Y."/>
        </authorList>
    </citation>
    <scope>NUCLEOTIDE SEQUENCE</scope>
    <source>
        <strain evidence="2">JEL0476</strain>
    </source>
</reference>